<feature type="repeat" description="PPR" evidence="2">
    <location>
        <begin position="273"/>
        <end position="307"/>
    </location>
</feature>
<keyword evidence="3" id="KW-1185">Reference proteome</keyword>
<dbReference type="InterPro" id="IPR046960">
    <property type="entry name" value="PPR_At4g14850-like_plant"/>
</dbReference>
<sequence length="602" mass="66918">MLRALSRHRWLQALLQHTKDPETLSKIHALMLLSGAFLHHHSPGALIAAYARLRNLPAAHLLFQTIPQPNVSAWNAILIAFSRHGSPHRVLDLFRRMISRNQARPDSSSFTVALNACAKILDLGAGEDIKAIAFDLGYAGDVFVCSSLLNLYIKCGRLSDAVKVFEGMPKKDLVSWTTMINGFASSRIPFETIGIYRRMRLEGMEGDGIVMVGIIQACAGIGDVRMGRSVHGLMIRREMRMDVVVETSLVDMYAKNGFLKLAKLVFQRMEIKNVVSWSALISGYAQNGFASDAIWLLIDMQICGLQPDLVALVSTLLACSQIGSLILGKSVHGYIVRKLECDRISGTALIDMYSKCGSIANARELFDKVSAKDSISWNAMIASYGAHGQGKEAYLLFLEMKEAGLKPDETTFASLLSAFGHSGLVDEGRYWFDLIVGEFGFEPGEKHYACMVDLLARAGHVEEAHELIKSMAIQPGMTVWVALLSGCHNHKKLELGDYAAGKVIELDPDDLGIYTLVSNVYAAAKKWDKVVEVRRLMKKMGMKKVPGYSSVEVNGKLHAFLMEDKSHPQHEEIIEMLKRLDLEMRKIEYTLKTEFILHDLDE</sequence>
<dbReference type="FunFam" id="1.25.40.10:FF:000436">
    <property type="entry name" value="Pentatricopeptide repeat-containing protein At5g39350 family"/>
    <property type="match status" value="1"/>
</dbReference>
<dbReference type="RefSeq" id="XP_039118942.1">
    <property type="nucleotide sequence ID" value="XM_039263008.1"/>
</dbReference>
<proteinExistence type="predicted"/>
<feature type="repeat" description="PPR" evidence="2">
    <location>
        <begin position="141"/>
        <end position="175"/>
    </location>
</feature>
<dbReference type="PROSITE" id="PS51375">
    <property type="entry name" value="PPR"/>
    <property type="match status" value="4"/>
</dbReference>
<evidence type="ECO:0000256" key="2">
    <source>
        <dbReference type="PROSITE-ProRule" id="PRU00708"/>
    </source>
</evidence>
<evidence type="ECO:0000256" key="1">
    <source>
        <dbReference type="ARBA" id="ARBA00022737"/>
    </source>
</evidence>
<dbReference type="Gene3D" id="1.25.40.10">
    <property type="entry name" value="Tetratricopeptide repeat domain"/>
    <property type="match status" value="4"/>
</dbReference>
<dbReference type="InterPro" id="IPR002885">
    <property type="entry name" value="PPR_rpt"/>
</dbReference>
<dbReference type="Proteomes" id="UP001515500">
    <property type="component" value="Unplaced"/>
</dbReference>
<evidence type="ECO:0000313" key="4">
    <source>
        <dbReference type="RefSeq" id="XP_039118942.1"/>
    </source>
</evidence>
<reference evidence="4" key="1">
    <citation type="submission" date="2025-08" db="UniProtKB">
        <authorList>
            <consortium name="RefSeq"/>
        </authorList>
    </citation>
    <scope>IDENTIFICATION</scope>
</reference>
<dbReference type="NCBIfam" id="TIGR00756">
    <property type="entry name" value="PPR"/>
    <property type="match status" value="4"/>
</dbReference>
<evidence type="ECO:0000313" key="3">
    <source>
        <dbReference type="Proteomes" id="UP001515500"/>
    </source>
</evidence>
<dbReference type="AlphaFoldDB" id="A0AB40AVD3"/>
<dbReference type="InterPro" id="IPR011990">
    <property type="entry name" value="TPR-like_helical_dom_sf"/>
</dbReference>
<dbReference type="GO" id="GO:0009451">
    <property type="term" value="P:RNA modification"/>
    <property type="evidence" value="ECO:0007669"/>
    <property type="project" value="InterPro"/>
</dbReference>
<dbReference type="InterPro" id="IPR046848">
    <property type="entry name" value="E_motif"/>
</dbReference>
<accession>A0AB40AVD3</accession>
<dbReference type="PANTHER" id="PTHR47926">
    <property type="entry name" value="PENTATRICOPEPTIDE REPEAT-CONTAINING PROTEIN"/>
    <property type="match status" value="1"/>
</dbReference>
<dbReference type="Pfam" id="PF13041">
    <property type="entry name" value="PPR_2"/>
    <property type="match status" value="2"/>
</dbReference>
<feature type="repeat" description="PPR" evidence="2">
    <location>
        <begin position="373"/>
        <end position="407"/>
    </location>
</feature>
<name>A0AB40AVD3_DIOCR</name>
<dbReference type="GO" id="GO:0003723">
    <property type="term" value="F:RNA binding"/>
    <property type="evidence" value="ECO:0007669"/>
    <property type="project" value="InterPro"/>
</dbReference>
<dbReference type="FunFam" id="1.25.40.10:FF:000090">
    <property type="entry name" value="Pentatricopeptide repeat-containing protein, chloroplastic"/>
    <property type="match status" value="1"/>
</dbReference>
<organism evidence="3 4">
    <name type="scientific">Dioscorea cayennensis subsp. rotundata</name>
    <name type="common">White Guinea yam</name>
    <name type="synonym">Dioscorea rotundata</name>
    <dbReference type="NCBI Taxonomy" id="55577"/>
    <lineage>
        <taxon>Eukaryota</taxon>
        <taxon>Viridiplantae</taxon>
        <taxon>Streptophyta</taxon>
        <taxon>Embryophyta</taxon>
        <taxon>Tracheophyta</taxon>
        <taxon>Spermatophyta</taxon>
        <taxon>Magnoliopsida</taxon>
        <taxon>Liliopsida</taxon>
        <taxon>Dioscoreales</taxon>
        <taxon>Dioscoreaceae</taxon>
        <taxon>Dioscorea</taxon>
    </lineage>
</organism>
<protein>
    <submittedName>
        <fullName evidence="4">Pentatricopeptide repeat-containing protein At3g25060, mitochondrial</fullName>
    </submittedName>
</protein>
<keyword evidence="1" id="KW-0677">Repeat</keyword>
<dbReference type="Pfam" id="PF01535">
    <property type="entry name" value="PPR"/>
    <property type="match status" value="6"/>
</dbReference>
<feature type="repeat" description="PPR" evidence="2">
    <location>
        <begin position="70"/>
        <end position="104"/>
    </location>
</feature>
<dbReference type="FunFam" id="1.25.40.10:FF:000344">
    <property type="entry name" value="Pentatricopeptide repeat-containing protein"/>
    <property type="match status" value="1"/>
</dbReference>
<gene>
    <name evidence="4" type="primary">LOC120255117</name>
</gene>
<dbReference type="PANTHER" id="PTHR47926:SF405">
    <property type="entry name" value="DYW DOMAIN-CONTAINING PROTEIN"/>
    <property type="match status" value="1"/>
</dbReference>
<dbReference type="GeneID" id="120255117"/>
<dbReference type="Pfam" id="PF20431">
    <property type="entry name" value="E_motif"/>
    <property type="match status" value="1"/>
</dbReference>